<gene>
    <name evidence="3" type="ORF">A1O3_03711</name>
</gene>
<protein>
    <recommendedName>
        <fullName evidence="2">AB hydrolase-1 domain-containing protein</fullName>
    </recommendedName>
</protein>
<evidence type="ECO:0000313" key="4">
    <source>
        <dbReference type="Proteomes" id="UP000019478"/>
    </source>
</evidence>
<dbReference type="InterPro" id="IPR029058">
    <property type="entry name" value="AB_hydrolase_fold"/>
</dbReference>
<dbReference type="eggNOG" id="ENOG502SCPF">
    <property type="taxonomic scope" value="Eukaryota"/>
</dbReference>
<dbReference type="Proteomes" id="UP000019478">
    <property type="component" value="Unassembled WGS sequence"/>
</dbReference>
<dbReference type="SUPFAM" id="SSF53474">
    <property type="entry name" value="alpha/beta-Hydrolases"/>
    <property type="match status" value="1"/>
</dbReference>
<dbReference type="HOGENOM" id="CLU_020336_50_3_1"/>
<dbReference type="AlphaFoldDB" id="W9Y1R7"/>
<dbReference type="InterPro" id="IPR000073">
    <property type="entry name" value="AB_hydrolase_1"/>
</dbReference>
<dbReference type="OrthoDB" id="8119704at2759"/>
<evidence type="ECO:0000259" key="2">
    <source>
        <dbReference type="Pfam" id="PF00561"/>
    </source>
</evidence>
<feature type="region of interest" description="Disordered" evidence="1">
    <location>
        <begin position="72"/>
        <end position="99"/>
    </location>
</feature>
<accession>W9Y1R7</accession>
<name>W9Y1R7_9EURO</name>
<reference evidence="3 4" key="1">
    <citation type="submission" date="2013-03" db="EMBL/GenBank/DDBJ databases">
        <title>The Genome Sequence of Capronia epimyces CBS 606.96.</title>
        <authorList>
            <consortium name="The Broad Institute Genomics Platform"/>
            <person name="Cuomo C."/>
            <person name="de Hoog S."/>
            <person name="Gorbushina A."/>
            <person name="Walker B."/>
            <person name="Young S.K."/>
            <person name="Zeng Q."/>
            <person name="Gargeya S."/>
            <person name="Fitzgerald M."/>
            <person name="Haas B."/>
            <person name="Abouelleil A."/>
            <person name="Allen A.W."/>
            <person name="Alvarado L."/>
            <person name="Arachchi H.M."/>
            <person name="Berlin A.M."/>
            <person name="Chapman S.B."/>
            <person name="Gainer-Dewar J."/>
            <person name="Goldberg J."/>
            <person name="Griggs A."/>
            <person name="Gujja S."/>
            <person name="Hansen M."/>
            <person name="Howarth C."/>
            <person name="Imamovic A."/>
            <person name="Ireland A."/>
            <person name="Larimer J."/>
            <person name="McCowan C."/>
            <person name="Murphy C."/>
            <person name="Pearson M."/>
            <person name="Poon T.W."/>
            <person name="Priest M."/>
            <person name="Roberts A."/>
            <person name="Saif S."/>
            <person name="Shea T."/>
            <person name="Sisk P."/>
            <person name="Sykes S."/>
            <person name="Wortman J."/>
            <person name="Nusbaum C."/>
            <person name="Birren B."/>
        </authorList>
    </citation>
    <scope>NUCLEOTIDE SEQUENCE [LARGE SCALE GENOMIC DNA]</scope>
    <source>
        <strain evidence="3 4">CBS 606.96</strain>
    </source>
</reference>
<sequence length="304" mass="33828">MPPSIDPPGTLIHHANGQTSHVMIDDFTDPWLAHETETILIQPGFARHAAFWYHWIPALSREYRVVRRDSRGHGWSSAPAPTPTRPPQPEDDDTSEPPYDYDWSVDTICDEIIDCLDQLSIAKVHFLGESTSGMIGEILAAKYPHRLRSLTICSSPTFLPPPALELFAFGHRDWPTACRELGPRAWGEALSKVPGTVSVPDPAYLLWWIDQIALSSPDGLAGYAGFLSTLDSRPYLAQIRLPMLILAPAKSAATTLEEQRKIAQSVKNSRIEVIHGTGHEIYVEMPHECQAAVLDFLKSLKQKP</sequence>
<comment type="caution">
    <text evidence="3">The sequence shown here is derived from an EMBL/GenBank/DDBJ whole genome shotgun (WGS) entry which is preliminary data.</text>
</comment>
<dbReference type="EMBL" id="AMGY01000003">
    <property type="protein sequence ID" value="EXJ86757.1"/>
    <property type="molecule type" value="Genomic_DNA"/>
</dbReference>
<dbReference type="STRING" id="1182542.W9Y1R7"/>
<organism evidence="3 4">
    <name type="scientific">Capronia epimyces CBS 606.96</name>
    <dbReference type="NCBI Taxonomy" id="1182542"/>
    <lineage>
        <taxon>Eukaryota</taxon>
        <taxon>Fungi</taxon>
        <taxon>Dikarya</taxon>
        <taxon>Ascomycota</taxon>
        <taxon>Pezizomycotina</taxon>
        <taxon>Eurotiomycetes</taxon>
        <taxon>Chaetothyriomycetidae</taxon>
        <taxon>Chaetothyriales</taxon>
        <taxon>Herpotrichiellaceae</taxon>
        <taxon>Capronia</taxon>
    </lineage>
</organism>
<dbReference type="InterPro" id="IPR050471">
    <property type="entry name" value="AB_hydrolase"/>
</dbReference>
<proteinExistence type="predicted"/>
<dbReference type="Gene3D" id="3.40.50.1820">
    <property type="entry name" value="alpha/beta hydrolase"/>
    <property type="match status" value="1"/>
</dbReference>
<evidence type="ECO:0000256" key="1">
    <source>
        <dbReference type="SAM" id="MobiDB-lite"/>
    </source>
</evidence>
<dbReference type="GeneID" id="19167836"/>
<evidence type="ECO:0000313" key="3">
    <source>
        <dbReference type="EMBL" id="EXJ86757.1"/>
    </source>
</evidence>
<dbReference type="Pfam" id="PF00561">
    <property type="entry name" value="Abhydrolase_1"/>
    <property type="match status" value="1"/>
</dbReference>
<dbReference type="PANTHER" id="PTHR43433:SF5">
    <property type="entry name" value="AB HYDROLASE-1 DOMAIN-CONTAINING PROTEIN"/>
    <property type="match status" value="1"/>
</dbReference>
<dbReference type="PANTHER" id="PTHR43433">
    <property type="entry name" value="HYDROLASE, ALPHA/BETA FOLD FAMILY PROTEIN"/>
    <property type="match status" value="1"/>
</dbReference>
<keyword evidence="4" id="KW-1185">Reference proteome</keyword>
<feature type="domain" description="AB hydrolase-1" evidence="2">
    <location>
        <begin position="38"/>
        <end position="176"/>
    </location>
</feature>
<dbReference type="RefSeq" id="XP_007732036.1">
    <property type="nucleotide sequence ID" value="XM_007733846.1"/>
</dbReference>